<evidence type="ECO:0000313" key="2">
    <source>
        <dbReference type="EMBL" id="KAH3819398.1"/>
    </source>
</evidence>
<dbReference type="Proteomes" id="UP000828390">
    <property type="component" value="Unassembled WGS sequence"/>
</dbReference>
<proteinExistence type="predicted"/>
<gene>
    <name evidence="2" type="ORF">DPMN_121131</name>
</gene>
<reference evidence="2" key="2">
    <citation type="submission" date="2020-11" db="EMBL/GenBank/DDBJ databases">
        <authorList>
            <person name="McCartney M.A."/>
            <person name="Auch B."/>
            <person name="Kono T."/>
            <person name="Mallez S."/>
            <person name="Becker A."/>
            <person name="Gohl D.M."/>
            <person name="Silverstein K.A.T."/>
            <person name="Koren S."/>
            <person name="Bechman K.B."/>
            <person name="Herman A."/>
            <person name="Abrahante J.E."/>
            <person name="Garbe J."/>
        </authorList>
    </citation>
    <scope>NUCLEOTIDE SEQUENCE</scope>
    <source>
        <strain evidence="2">Duluth1</strain>
        <tissue evidence="2">Whole animal</tissue>
    </source>
</reference>
<evidence type="ECO:0000256" key="1">
    <source>
        <dbReference type="SAM" id="MobiDB-lite"/>
    </source>
</evidence>
<sequence>MIKPKTFSCHTFELTNRKDEFVNGMHPFTFGDLAALLENAISRYKINLSPMNRSMSDEQPTHCTQDKQAQQEEASRSLDTRNVKYVIKQNSNDITVFEGHKQDIVQERMPFGQYHDDEFNAANYIPTNKDNNLKHVPDCTTDAIDDIVQTTASDPCKDTANTQNKHTNENVDAIHIIQAKKYGSLEHMKNIKIENAVKIRRLKNITASGAVNRTVAPKAGRSDVTQPEQIRQSRRDDECEYAKQTAENHDSVPTSNSSCEPPLMSQRPPSEVNIDTSHIIPAKKYGGIEHMKKIKMENAIKLQRLKNVQASSHLQRSLSTSRCISHIQASEMQNYDIANENNKSPKGGTLTGQRFETWHTSDKEFSYSEKQADEKLIPYGSVAHFRKIRRDNAESLWHMKGIHKRVDTWKSVDRSCSDLDPGKEKEYGSVAHFRMVQMKNAARNRKINAITSKLDTWKEPNPGSEYSMGRQKNWEAVKDPRKFGSIAHFQQAKQQNASRTVRLKQATSKLNTWQPKSKMEGLSTLEHISMPRHIGQIDRLKMSVQKATSKINTGLVKVSKSAGGQVASWSRHLKDIRSPKPNTMNITTTAANQKFSNATTSCKNFNHKRESNQTSNKRHTLPAQCVGNDEIALSAREYECIEHRLRYPDSRIRFPCTETEVDARLKELLKLLRVSIFANTTRPSTCNGSDGDSGFYVSPCDSFLADEAAMELEYEMEQRALIAGNDLVNFVPRPRPTINKHGHPPTKIPRPVFNVLEKIMQSRVRVNYS</sequence>
<dbReference type="EMBL" id="JAIWYP010000005">
    <property type="protein sequence ID" value="KAH3819398.1"/>
    <property type="molecule type" value="Genomic_DNA"/>
</dbReference>
<name>A0A9D4GM67_DREPO</name>
<reference evidence="2" key="1">
    <citation type="journal article" date="2019" name="bioRxiv">
        <title>The Genome of the Zebra Mussel, Dreissena polymorpha: A Resource for Invasive Species Research.</title>
        <authorList>
            <person name="McCartney M.A."/>
            <person name="Auch B."/>
            <person name="Kono T."/>
            <person name="Mallez S."/>
            <person name="Zhang Y."/>
            <person name="Obille A."/>
            <person name="Becker A."/>
            <person name="Abrahante J.E."/>
            <person name="Garbe J."/>
            <person name="Badalamenti J.P."/>
            <person name="Herman A."/>
            <person name="Mangelson H."/>
            <person name="Liachko I."/>
            <person name="Sullivan S."/>
            <person name="Sone E.D."/>
            <person name="Koren S."/>
            <person name="Silverstein K.A.T."/>
            <person name="Beckman K.B."/>
            <person name="Gohl D.M."/>
        </authorList>
    </citation>
    <scope>NUCLEOTIDE SEQUENCE</scope>
    <source>
        <strain evidence="2">Duluth1</strain>
        <tissue evidence="2">Whole animal</tissue>
    </source>
</reference>
<dbReference type="OrthoDB" id="10673978at2759"/>
<protein>
    <submittedName>
        <fullName evidence="2">Uncharacterized protein</fullName>
    </submittedName>
</protein>
<comment type="caution">
    <text evidence="2">The sequence shown here is derived from an EMBL/GenBank/DDBJ whole genome shotgun (WGS) entry which is preliminary data.</text>
</comment>
<accession>A0A9D4GM67</accession>
<keyword evidence="3" id="KW-1185">Reference proteome</keyword>
<feature type="compositionally biased region" description="Basic and acidic residues" evidence="1">
    <location>
        <begin position="231"/>
        <end position="250"/>
    </location>
</feature>
<dbReference type="AlphaFoldDB" id="A0A9D4GM67"/>
<feature type="region of interest" description="Disordered" evidence="1">
    <location>
        <begin position="51"/>
        <end position="77"/>
    </location>
</feature>
<feature type="region of interest" description="Disordered" evidence="1">
    <location>
        <begin position="213"/>
        <end position="278"/>
    </location>
</feature>
<organism evidence="2 3">
    <name type="scientific">Dreissena polymorpha</name>
    <name type="common">Zebra mussel</name>
    <name type="synonym">Mytilus polymorpha</name>
    <dbReference type="NCBI Taxonomy" id="45954"/>
    <lineage>
        <taxon>Eukaryota</taxon>
        <taxon>Metazoa</taxon>
        <taxon>Spiralia</taxon>
        <taxon>Lophotrochozoa</taxon>
        <taxon>Mollusca</taxon>
        <taxon>Bivalvia</taxon>
        <taxon>Autobranchia</taxon>
        <taxon>Heteroconchia</taxon>
        <taxon>Euheterodonta</taxon>
        <taxon>Imparidentia</taxon>
        <taxon>Neoheterodontei</taxon>
        <taxon>Myida</taxon>
        <taxon>Dreissenoidea</taxon>
        <taxon>Dreissenidae</taxon>
        <taxon>Dreissena</taxon>
    </lineage>
</organism>
<evidence type="ECO:0000313" key="3">
    <source>
        <dbReference type="Proteomes" id="UP000828390"/>
    </source>
</evidence>